<dbReference type="Proteomes" id="UP000390336">
    <property type="component" value="Chromosome 2"/>
</dbReference>
<dbReference type="Proteomes" id="UP000272136">
    <property type="component" value="Chromosome 2"/>
</dbReference>
<dbReference type="RefSeq" id="WP_054823401.1">
    <property type="nucleotide sequence ID" value="NZ_CP033138.1"/>
</dbReference>
<evidence type="ECO:0000313" key="1">
    <source>
        <dbReference type="EMBL" id="AYO17044.1"/>
    </source>
</evidence>
<name>A0AAP9KBY7_9VIBR</name>
<accession>A0AAP9KBY7</accession>
<dbReference type="AlphaFoldDB" id="A0AAP9KBY7"/>
<gene>
    <name evidence="2" type="ORF">APZ19_18925</name>
    <name evidence="1" type="ORF">D0812_21900</name>
</gene>
<organism evidence="2 4">
    <name type="scientific">Vibrio owensii</name>
    <dbReference type="NCBI Taxonomy" id="696485"/>
    <lineage>
        <taxon>Bacteria</taxon>
        <taxon>Pseudomonadati</taxon>
        <taxon>Pseudomonadota</taxon>
        <taxon>Gammaproteobacteria</taxon>
        <taxon>Vibrionales</taxon>
        <taxon>Vibrionaceae</taxon>
        <taxon>Vibrio</taxon>
    </lineage>
</organism>
<sequence>MTVAVVPNNKVFRKDELLSRYYMFSAEANKPLTDRTIQKWRAEKGFPDPVCSRPRVVYLRKDVMDWEREQGWTFLEGHESEDTEARK</sequence>
<proteinExistence type="predicted"/>
<evidence type="ECO:0000313" key="4">
    <source>
        <dbReference type="Proteomes" id="UP000390336"/>
    </source>
</evidence>
<evidence type="ECO:0000313" key="3">
    <source>
        <dbReference type="Proteomes" id="UP000272136"/>
    </source>
</evidence>
<reference evidence="2" key="3">
    <citation type="submission" date="2019-11" db="EMBL/GenBank/DDBJ databases">
        <title>Complete genome sequence of Vibrio owensii SH-14 isolated from shrimp with acute hepatopancreatic necrosis diease.</title>
        <authorList>
            <person name="Liang X."/>
            <person name="Wang Y."/>
        </authorList>
    </citation>
    <scope>NUCLEOTIDE SEQUENCE</scope>
    <source>
        <strain evidence="2">SH14</strain>
    </source>
</reference>
<evidence type="ECO:0008006" key="5">
    <source>
        <dbReference type="Google" id="ProtNLM"/>
    </source>
</evidence>
<reference evidence="2 4" key="1">
    <citation type="journal article" date="2015" name="Genome Announc.">
        <title>Draft Genome Sequence of Vibrio owensii Strain SH-14, Which Causes Shrimp Acute Hepatopancreatic Necrosis Disease.</title>
        <authorList>
            <person name="Liu L."/>
            <person name="Xiao J."/>
            <person name="Xia X."/>
            <person name="Pan Y."/>
            <person name="Yan S."/>
            <person name="Wang Y."/>
        </authorList>
    </citation>
    <scope>NUCLEOTIDE SEQUENCE [LARGE SCALE GENOMIC DNA]</scope>
    <source>
        <strain evidence="2 4">SH14</strain>
    </source>
</reference>
<protein>
    <recommendedName>
        <fullName evidence="5">DNA-binding protein</fullName>
    </recommendedName>
</protein>
<dbReference type="EMBL" id="CP033138">
    <property type="protein sequence ID" value="AYO17044.1"/>
    <property type="molecule type" value="Genomic_DNA"/>
</dbReference>
<keyword evidence="3" id="KW-1185">Reference proteome</keyword>
<evidence type="ECO:0000313" key="2">
    <source>
        <dbReference type="EMBL" id="QGH49193.1"/>
    </source>
</evidence>
<reference evidence="1 3" key="2">
    <citation type="submission" date="2018-10" db="EMBL/GenBank/DDBJ databases">
        <title>Whole Genome of Vibrio owensii strain 170502, isolated from Acute Hepatopancreatic Necrosis Disease (AHPND) shrimp.</title>
        <authorList>
            <person name="Yan M."/>
            <person name="Wang X."/>
            <person name="Wang Y."/>
        </authorList>
    </citation>
    <scope>NUCLEOTIDE SEQUENCE [LARGE SCALE GENOMIC DNA]</scope>
    <source>
        <strain evidence="1 3">1700302</strain>
    </source>
</reference>
<dbReference type="EMBL" id="CP045860">
    <property type="protein sequence ID" value="QGH49193.1"/>
    <property type="molecule type" value="Genomic_DNA"/>
</dbReference>